<dbReference type="GO" id="GO:1990904">
    <property type="term" value="C:ribonucleoprotein complex"/>
    <property type="evidence" value="ECO:0007669"/>
    <property type="project" value="UniProtKB-KW"/>
</dbReference>
<dbReference type="NCBIfam" id="TIGR01023">
    <property type="entry name" value="rpmG_bact"/>
    <property type="match status" value="1"/>
</dbReference>
<evidence type="ECO:0000313" key="6">
    <source>
        <dbReference type="EMBL" id="AEK29816.1"/>
    </source>
</evidence>
<dbReference type="Proteomes" id="UP000008394">
    <property type="component" value="Chromosome"/>
</dbReference>
<evidence type="ECO:0000256" key="4">
    <source>
        <dbReference type="ARBA" id="ARBA00035176"/>
    </source>
</evidence>
<keyword evidence="3 5" id="KW-0687">Ribonucleoprotein</keyword>
<evidence type="ECO:0000256" key="2">
    <source>
        <dbReference type="ARBA" id="ARBA00022980"/>
    </source>
</evidence>
<keyword evidence="2 5" id="KW-0689">Ribosomal protein</keyword>
<dbReference type="AlphaFoldDB" id="A0A806FMW8"/>
<dbReference type="InterPro" id="IPR018264">
    <property type="entry name" value="Ribosomal_bL33_CS"/>
</dbReference>
<dbReference type="InterPro" id="IPR011332">
    <property type="entry name" value="Ribosomal_zn-bd"/>
</dbReference>
<evidence type="ECO:0000256" key="1">
    <source>
        <dbReference type="ARBA" id="ARBA00007596"/>
    </source>
</evidence>
<dbReference type="GO" id="GO:0003735">
    <property type="term" value="F:structural constituent of ribosome"/>
    <property type="evidence" value="ECO:0007669"/>
    <property type="project" value="InterPro"/>
</dbReference>
<evidence type="ECO:0000313" key="7">
    <source>
        <dbReference type="Proteomes" id="UP000008394"/>
    </source>
</evidence>
<gene>
    <name evidence="5" type="primary">rpmG</name>
    <name evidence="6" type="ORF">BALAC2494_00768</name>
</gene>
<dbReference type="SUPFAM" id="SSF57829">
    <property type="entry name" value="Zn-binding ribosomal proteins"/>
    <property type="match status" value="1"/>
</dbReference>
<name>A0A806FMW8_BIFAN</name>
<evidence type="ECO:0000256" key="3">
    <source>
        <dbReference type="ARBA" id="ARBA00023274"/>
    </source>
</evidence>
<dbReference type="GO" id="GO:0005737">
    <property type="term" value="C:cytoplasm"/>
    <property type="evidence" value="ECO:0007669"/>
    <property type="project" value="UniProtKB-ARBA"/>
</dbReference>
<dbReference type="EMBL" id="CP002915">
    <property type="protein sequence ID" value="AEK29816.1"/>
    <property type="molecule type" value="Genomic_DNA"/>
</dbReference>
<dbReference type="NCBIfam" id="NF001764">
    <property type="entry name" value="PRK00504.1"/>
    <property type="match status" value="1"/>
</dbReference>
<dbReference type="NCBIfam" id="NF001860">
    <property type="entry name" value="PRK00595.1"/>
    <property type="match status" value="1"/>
</dbReference>
<dbReference type="GO" id="GO:0005840">
    <property type="term" value="C:ribosome"/>
    <property type="evidence" value="ECO:0007669"/>
    <property type="project" value="UniProtKB-KW"/>
</dbReference>
<dbReference type="Gene3D" id="2.20.28.120">
    <property type="entry name" value="Ribosomal protein L33"/>
    <property type="match status" value="1"/>
</dbReference>
<evidence type="ECO:0000256" key="5">
    <source>
        <dbReference type="HAMAP-Rule" id="MF_00294"/>
    </source>
</evidence>
<comment type="similarity">
    <text evidence="1 5">Belongs to the bacterial ribosomal protein bL33 family.</text>
</comment>
<organism evidence="6 7">
    <name type="scientific">Bifidobacterium animalis subsp. lactis CNCM I-2494</name>
    <dbReference type="NCBI Taxonomy" id="1042403"/>
    <lineage>
        <taxon>Bacteria</taxon>
        <taxon>Bacillati</taxon>
        <taxon>Actinomycetota</taxon>
        <taxon>Actinomycetes</taxon>
        <taxon>Bifidobacteriales</taxon>
        <taxon>Bifidobacteriaceae</taxon>
        <taxon>Bifidobacterium</taxon>
    </lineage>
</organism>
<reference evidence="6 7" key="1">
    <citation type="journal article" date="2011" name="J. Bacteriol.">
        <title>Genome Sequence of the Probiotic Strain Bifidobacterium animalis subsp. lactis CNCM I-2494.</title>
        <authorList>
            <person name="Chervaux C."/>
            <person name="Grimaldi C."/>
            <person name="Bolotin A."/>
            <person name="Quinquis B."/>
            <person name="Legrain-Raspaud S."/>
            <person name="van Hylckama Vlieg J.E."/>
            <person name="Denariaz G."/>
            <person name="Smokvina T."/>
        </authorList>
    </citation>
    <scope>NUCLEOTIDE SEQUENCE [LARGE SCALE GENOMIC DNA]</scope>
    <source>
        <strain evidence="6 7">CNCM I-2494</strain>
    </source>
</reference>
<dbReference type="GO" id="GO:0006412">
    <property type="term" value="P:translation"/>
    <property type="evidence" value="ECO:0007669"/>
    <property type="project" value="UniProtKB-UniRule"/>
</dbReference>
<dbReference type="InterPro" id="IPR001705">
    <property type="entry name" value="Ribosomal_bL33"/>
</dbReference>
<protein>
    <recommendedName>
        <fullName evidence="4 5">Large ribosomal subunit protein bL33</fullName>
    </recommendedName>
</protein>
<dbReference type="HAMAP" id="MF_00294">
    <property type="entry name" value="Ribosomal_bL33"/>
    <property type="match status" value="1"/>
</dbReference>
<dbReference type="KEGG" id="bnm:BALAC2494_00768"/>
<accession>A0A806FMW8</accession>
<sequence>MNSMASKSADIRPGITLACTVCKERNYITTKNRRNTPDRLELKKFCPKCGKQTLHRETR</sequence>
<proteinExistence type="inferred from homology"/>
<dbReference type="PANTHER" id="PTHR43168">
    <property type="entry name" value="50S RIBOSOMAL PROTEIN L33, CHLOROPLASTIC"/>
    <property type="match status" value="1"/>
</dbReference>
<dbReference type="InterPro" id="IPR038584">
    <property type="entry name" value="Ribosomal_bL33_sf"/>
</dbReference>
<dbReference type="Pfam" id="PF00471">
    <property type="entry name" value="Ribosomal_L33"/>
    <property type="match status" value="1"/>
</dbReference>
<dbReference type="PANTHER" id="PTHR43168:SF2">
    <property type="entry name" value="LARGE RIBOSOMAL SUBUNIT PROTEIN BL33C"/>
    <property type="match status" value="1"/>
</dbReference>
<dbReference type="PROSITE" id="PS00582">
    <property type="entry name" value="RIBOSOMAL_L33"/>
    <property type="match status" value="1"/>
</dbReference>